<organism evidence="1 2">
    <name type="scientific">Rhodococcus opacus RKJ300 = JCM 13270</name>
    <dbReference type="NCBI Taxonomy" id="1165867"/>
    <lineage>
        <taxon>Bacteria</taxon>
        <taxon>Bacillati</taxon>
        <taxon>Actinomycetota</taxon>
        <taxon>Actinomycetes</taxon>
        <taxon>Mycobacteriales</taxon>
        <taxon>Nocardiaceae</taxon>
        <taxon>Rhodococcus</taxon>
    </lineage>
</organism>
<accession>I0WZR0</accession>
<dbReference type="Proteomes" id="UP000006447">
    <property type="component" value="Unassembled WGS sequence"/>
</dbReference>
<name>I0WZR0_RHOOP</name>
<evidence type="ECO:0000313" key="2">
    <source>
        <dbReference type="Proteomes" id="UP000006447"/>
    </source>
</evidence>
<proteinExistence type="predicted"/>
<gene>
    <name evidence="1" type="ORF">W59_01094</name>
</gene>
<protein>
    <submittedName>
        <fullName evidence="1">Uncharacterized protein</fullName>
    </submittedName>
</protein>
<evidence type="ECO:0000313" key="1">
    <source>
        <dbReference type="EMBL" id="EID81876.1"/>
    </source>
</evidence>
<reference evidence="1 2" key="1">
    <citation type="journal article" date="2012" name="J. Bacteriol.">
        <title>Draft genome sequence of the nitrophenol-degrading actinomycete Rhodococcus imtechensis RKJ300.</title>
        <authorList>
            <person name="Vikram S."/>
            <person name="Kumar S."/>
            <person name="Subramanian S."/>
            <person name="Raghava G.P."/>
        </authorList>
    </citation>
    <scope>NUCLEOTIDE SEQUENCE [LARGE SCALE GENOMIC DNA]</scope>
    <source>
        <strain evidence="1 2">RKJ300</strain>
    </source>
</reference>
<sequence length="105" mass="11014">MDRGRAVTWDPVSRGRFRVVGFVVSESARSVRDGGGAGFLLPGTLWRVVEGDFSAAGRLGGNGRLRGNRPEVAPEGGVDFLEIWCDRTGAAVAVAIGSSLSAVLR</sequence>
<dbReference type="AlphaFoldDB" id="I0WZR0"/>
<comment type="caution">
    <text evidence="1">The sequence shown here is derived from an EMBL/GenBank/DDBJ whole genome shotgun (WGS) entry which is preliminary data.</text>
</comment>
<dbReference type="EMBL" id="AJJH01000007">
    <property type="protein sequence ID" value="EID81876.1"/>
    <property type="molecule type" value="Genomic_DNA"/>
</dbReference>